<sequence>MTPAPASVLIVAPQARSDGAAPDPTHVQAIVDVLQKVWPSRRQPPEYLRIVRTRNELDNALRGMQPHLVYVYGHGAGTAERPGLLLDGADGPELLPLVQLAASVRKTSRRPAVICLNVSGLATQVLTPLAGLVPLLIWRRLPNCEADATGVAAAWLRCWLQDGDDPLTALQQASSERPLAEAVAFAAHGDYRLWNTETHAAAAVQGVPLLTLDRDEAKGMAAKHFREFLRSDSLRVMALVAHAAPGNMLRALPDQLQHYLELEAFEYSESNWLRLSFPIARGENPDPVLRSEELRRNLEQELTLQLQSDGSEAVRHLLRRHAPNVKGTAKRGVLWLNWGLFGHGTDCQPPLTLPQLSDWLRFSSEFLAAHCPDDLRIVCFLSIELEASKHARLATAFRKELWQPWCASPRFRIDHLPALGHVDEGHLFTYLGDERSGCPTLLRQEVAQRLIKATDGDFGQVVALIDLAQKGSWYDLLGKLRREQGVEQPVDDEPL</sequence>
<proteinExistence type="predicted"/>
<dbReference type="Proteomes" id="UP000886469">
    <property type="component" value="Unassembled WGS sequence"/>
</dbReference>
<gene>
    <name evidence="1" type="ORF">E4Q08_23075</name>
</gene>
<evidence type="ECO:0000313" key="2">
    <source>
        <dbReference type="Proteomes" id="UP000886469"/>
    </source>
</evidence>
<organism evidence="1 2">
    <name type="scientific">Candidatus Accumulibacter contiguus</name>
    <dbReference type="NCBI Taxonomy" id="2954381"/>
    <lineage>
        <taxon>Bacteria</taxon>
        <taxon>Pseudomonadati</taxon>
        <taxon>Pseudomonadota</taxon>
        <taxon>Betaproteobacteria</taxon>
        <taxon>Candidatus Accumulibacter</taxon>
    </lineage>
</organism>
<accession>A0ABX1THR5</accession>
<dbReference type="RefSeq" id="WP_169072138.1">
    <property type="nucleotide sequence ID" value="NZ_SPMX01000105.1"/>
</dbReference>
<evidence type="ECO:0000313" key="1">
    <source>
        <dbReference type="EMBL" id="NMQ07908.1"/>
    </source>
</evidence>
<protein>
    <recommendedName>
        <fullName evidence="3">CHAT domain-containing protein</fullName>
    </recommendedName>
</protein>
<name>A0ABX1THR5_9PROT</name>
<comment type="caution">
    <text evidence="1">The sequence shown here is derived from an EMBL/GenBank/DDBJ whole genome shotgun (WGS) entry which is preliminary data.</text>
</comment>
<keyword evidence="2" id="KW-1185">Reference proteome</keyword>
<evidence type="ECO:0008006" key="3">
    <source>
        <dbReference type="Google" id="ProtNLM"/>
    </source>
</evidence>
<reference evidence="1" key="1">
    <citation type="submission" date="2019-03" db="EMBL/GenBank/DDBJ databases">
        <title>Metabolic reconstructions from genomes of highly enriched 'Candidatus Accumulibacter' and 'Candidatus Competibacter' bioreactor populations.</title>
        <authorList>
            <person name="Annavajhala M.K."/>
            <person name="Welles L."/>
            <person name="Abbas B."/>
            <person name="Sorokin D."/>
            <person name="Park H."/>
            <person name="Van Loosdrecht M."/>
            <person name="Chandran K."/>
        </authorList>
    </citation>
    <scope>NUCLEOTIDE SEQUENCE</scope>
    <source>
        <strain evidence="1">SBR_L</strain>
    </source>
</reference>
<dbReference type="EMBL" id="SPMX01000105">
    <property type="protein sequence ID" value="NMQ07908.1"/>
    <property type="molecule type" value="Genomic_DNA"/>
</dbReference>